<dbReference type="EMBL" id="UINC01015454">
    <property type="protein sequence ID" value="SVA65060.1"/>
    <property type="molecule type" value="Genomic_DNA"/>
</dbReference>
<evidence type="ECO:0000256" key="1">
    <source>
        <dbReference type="ARBA" id="ARBA00005254"/>
    </source>
</evidence>
<dbReference type="NCBIfam" id="NF006108">
    <property type="entry name" value="PRK08259.1"/>
    <property type="match status" value="1"/>
</dbReference>
<protein>
    <recommendedName>
        <fullName evidence="3">Enoyl-CoA hydratase</fullName>
    </recommendedName>
</protein>
<dbReference type="Gene3D" id="3.90.226.10">
    <property type="entry name" value="2-enoyl-CoA Hydratase, Chain A, domain 1"/>
    <property type="match status" value="1"/>
</dbReference>
<dbReference type="PROSITE" id="PS00166">
    <property type="entry name" value="ENOYL_COA_HYDRATASE"/>
    <property type="match status" value="1"/>
</dbReference>
<dbReference type="PANTHER" id="PTHR43802">
    <property type="entry name" value="ENOYL-COA HYDRATASE"/>
    <property type="match status" value="1"/>
</dbReference>
<dbReference type="InterPro" id="IPR001753">
    <property type="entry name" value="Enoyl-CoA_hydra/iso"/>
</dbReference>
<dbReference type="AlphaFoldDB" id="A0A381XKD2"/>
<dbReference type="GO" id="GO:0003824">
    <property type="term" value="F:catalytic activity"/>
    <property type="evidence" value="ECO:0007669"/>
    <property type="project" value="InterPro"/>
</dbReference>
<dbReference type="Gene3D" id="1.10.287.2460">
    <property type="match status" value="1"/>
</dbReference>
<dbReference type="PANTHER" id="PTHR43802:SF1">
    <property type="entry name" value="IP11341P-RELATED"/>
    <property type="match status" value="1"/>
</dbReference>
<organism evidence="2">
    <name type="scientific">marine metagenome</name>
    <dbReference type="NCBI Taxonomy" id="408172"/>
    <lineage>
        <taxon>unclassified sequences</taxon>
        <taxon>metagenomes</taxon>
        <taxon>ecological metagenomes</taxon>
    </lineage>
</organism>
<dbReference type="InterPro" id="IPR029045">
    <property type="entry name" value="ClpP/crotonase-like_dom_sf"/>
</dbReference>
<dbReference type="InterPro" id="IPR018376">
    <property type="entry name" value="Enoyl-CoA_hyd/isom_CS"/>
</dbReference>
<gene>
    <name evidence="2" type="ORF">METZ01_LOCUS117914</name>
</gene>
<sequence length="237" mass="25889">MDPEQANVLYEAFLAFNADDNAYVAVFWGEGGAFCSGWDLKYAASLDADDFVADYEFPDTDSHSIAAMGPSRLTLDKPVIAAIAGPAVAGGMELALFADMRVMETSAYMGVFSRRWGIPLIDGGTVRLPRLVGEGRAMDIILTGRKLDAEECLRIGLCEYVVDNGKSRQKAEELAHKIASFPQSCLRTDRKSVLDQHSLDFNDALRREWENGKDEMAKDGIDGASRFAKGAGRHGKI</sequence>
<evidence type="ECO:0008006" key="3">
    <source>
        <dbReference type="Google" id="ProtNLM"/>
    </source>
</evidence>
<comment type="similarity">
    <text evidence="1">Belongs to the enoyl-CoA hydratase/isomerase family.</text>
</comment>
<dbReference type="CDD" id="cd06558">
    <property type="entry name" value="crotonase-like"/>
    <property type="match status" value="1"/>
</dbReference>
<name>A0A381XKD2_9ZZZZ</name>
<reference evidence="2" key="1">
    <citation type="submission" date="2018-05" db="EMBL/GenBank/DDBJ databases">
        <authorList>
            <person name="Lanie J.A."/>
            <person name="Ng W.-L."/>
            <person name="Kazmierczak K.M."/>
            <person name="Andrzejewski T.M."/>
            <person name="Davidsen T.M."/>
            <person name="Wayne K.J."/>
            <person name="Tettelin H."/>
            <person name="Glass J.I."/>
            <person name="Rusch D."/>
            <person name="Podicherti R."/>
            <person name="Tsui H.-C.T."/>
            <person name="Winkler M.E."/>
        </authorList>
    </citation>
    <scope>NUCLEOTIDE SEQUENCE</scope>
</reference>
<proteinExistence type="inferred from homology"/>
<evidence type="ECO:0000313" key="2">
    <source>
        <dbReference type="EMBL" id="SVA65060.1"/>
    </source>
</evidence>
<dbReference type="SUPFAM" id="SSF52096">
    <property type="entry name" value="ClpP/crotonase"/>
    <property type="match status" value="1"/>
</dbReference>
<dbReference type="Pfam" id="PF00378">
    <property type="entry name" value="ECH_1"/>
    <property type="match status" value="1"/>
</dbReference>
<accession>A0A381XKD2</accession>